<proteinExistence type="predicted"/>
<evidence type="ECO:0000313" key="2">
    <source>
        <dbReference type="Proteomes" id="UP000190065"/>
    </source>
</evidence>
<dbReference type="Proteomes" id="UP000190065">
    <property type="component" value="Unassembled WGS sequence"/>
</dbReference>
<dbReference type="EMBL" id="FUXK01000006">
    <property type="protein sequence ID" value="SJZ64410.1"/>
    <property type="molecule type" value="Genomic_DNA"/>
</dbReference>
<reference evidence="1 2" key="1">
    <citation type="submission" date="2017-02" db="EMBL/GenBank/DDBJ databases">
        <authorList>
            <person name="Peterson S.W."/>
        </authorList>
    </citation>
    <scope>NUCLEOTIDE SEQUENCE [LARGE SCALE GENOMIC DNA]</scope>
    <source>
        <strain evidence="1 2">ATCC 43324</strain>
    </source>
</reference>
<dbReference type="AlphaFoldDB" id="A0A1T4MBI7"/>
<organism evidence="1 2">
    <name type="scientific">Segatella oulorum</name>
    <dbReference type="NCBI Taxonomy" id="28136"/>
    <lineage>
        <taxon>Bacteria</taxon>
        <taxon>Pseudomonadati</taxon>
        <taxon>Bacteroidota</taxon>
        <taxon>Bacteroidia</taxon>
        <taxon>Bacteroidales</taxon>
        <taxon>Prevotellaceae</taxon>
        <taxon>Segatella</taxon>
    </lineage>
</organism>
<sequence>MNNRNRTLLQLLVDGGKASGYKEDLSIRFGDRKERCALYFKTLMLQNKGSFMAFYLLFPLNSCIFAGTESLISCKFNNTESLILCKSS</sequence>
<name>A0A1T4MBI7_9BACT</name>
<gene>
    <name evidence="1" type="ORF">SAMN02745202_00690</name>
</gene>
<protein>
    <submittedName>
        <fullName evidence="1">Uncharacterized protein</fullName>
    </submittedName>
</protein>
<evidence type="ECO:0000313" key="1">
    <source>
        <dbReference type="EMBL" id="SJZ64410.1"/>
    </source>
</evidence>
<accession>A0A1T4MBI7</accession>